<reference evidence="1" key="1">
    <citation type="submission" date="2021-09" db="EMBL/GenBank/DDBJ databases">
        <authorList>
            <consortium name="AG Swart"/>
            <person name="Singh M."/>
            <person name="Singh A."/>
            <person name="Seah K."/>
            <person name="Emmerich C."/>
        </authorList>
    </citation>
    <scope>NUCLEOTIDE SEQUENCE</scope>
    <source>
        <strain evidence="1">ATCC30299</strain>
    </source>
</reference>
<dbReference type="AlphaFoldDB" id="A0AAU9JDH4"/>
<dbReference type="Proteomes" id="UP001162131">
    <property type="component" value="Unassembled WGS sequence"/>
</dbReference>
<keyword evidence="2" id="KW-1185">Reference proteome</keyword>
<proteinExistence type="predicted"/>
<sequence length="177" mass="20291">MHKLYSHAGINQEISSSRNNCYIKESGKKIKGLLKIKEKLMPHSLEALQPIVQQSTDGLIKVKITTKSSLSKNAWEKINYSWNKISSFECDSPEPKSIYITTESKPVRRNPSPLVSHSLEGYQFKPIDLKSPANSKLPIFNRRCSSRTPDKFYKIPYPIRDISPLSHSHSRKKLSYM</sequence>
<dbReference type="EMBL" id="CAJZBQ010000038">
    <property type="protein sequence ID" value="CAG9325330.1"/>
    <property type="molecule type" value="Genomic_DNA"/>
</dbReference>
<evidence type="ECO:0000313" key="1">
    <source>
        <dbReference type="EMBL" id="CAG9325330.1"/>
    </source>
</evidence>
<protein>
    <submittedName>
        <fullName evidence="1">Uncharacterized protein</fullName>
    </submittedName>
</protein>
<gene>
    <name evidence="1" type="ORF">BSTOLATCC_MIC38592</name>
</gene>
<organism evidence="1 2">
    <name type="scientific">Blepharisma stoltei</name>
    <dbReference type="NCBI Taxonomy" id="1481888"/>
    <lineage>
        <taxon>Eukaryota</taxon>
        <taxon>Sar</taxon>
        <taxon>Alveolata</taxon>
        <taxon>Ciliophora</taxon>
        <taxon>Postciliodesmatophora</taxon>
        <taxon>Heterotrichea</taxon>
        <taxon>Heterotrichida</taxon>
        <taxon>Blepharismidae</taxon>
        <taxon>Blepharisma</taxon>
    </lineage>
</organism>
<evidence type="ECO:0000313" key="2">
    <source>
        <dbReference type="Proteomes" id="UP001162131"/>
    </source>
</evidence>
<name>A0AAU9JDH4_9CILI</name>
<accession>A0AAU9JDH4</accession>
<comment type="caution">
    <text evidence="1">The sequence shown here is derived from an EMBL/GenBank/DDBJ whole genome shotgun (WGS) entry which is preliminary data.</text>
</comment>